<dbReference type="InterPro" id="IPR014942">
    <property type="entry name" value="AbiEii"/>
</dbReference>
<dbReference type="RefSeq" id="WP_146780969.1">
    <property type="nucleotide sequence ID" value="NZ_CP042434.1"/>
</dbReference>
<feature type="domain" description="HTH araC/xylS-type" evidence="3">
    <location>
        <begin position="239"/>
        <end position="277"/>
    </location>
</feature>
<dbReference type="PROSITE" id="PS01124">
    <property type="entry name" value="HTH_ARAC_FAMILY_2"/>
    <property type="match status" value="1"/>
</dbReference>
<dbReference type="Gene3D" id="1.10.10.60">
    <property type="entry name" value="Homeodomain-like"/>
    <property type="match status" value="1"/>
</dbReference>
<gene>
    <name evidence="4" type="ORF">FSB73_07845</name>
</gene>
<dbReference type="Proteomes" id="UP000321291">
    <property type="component" value="Chromosome"/>
</dbReference>
<dbReference type="SUPFAM" id="SSF46689">
    <property type="entry name" value="Homeodomain-like"/>
    <property type="match status" value="1"/>
</dbReference>
<evidence type="ECO:0000313" key="4">
    <source>
        <dbReference type="EMBL" id="QEC71591.1"/>
    </source>
</evidence>
<proteinExistence type="predicted"/>
<keyword evidence="1" id="KW-0805">Transcription regulation</keyword>
<dbReference type="GO" id="GO:0003700">
    <property type="term" value="F:DNA-binding transcription factor activity"/>
    <property type="evidence" value="ECO:0007669"/>
    <property type="project" value="InterPro"/>
</dbReference>
<organism evidence="4 5">
    <name type="scientific">Arachidicoccus ginsenosidivorans</name>
    <dbReference type="NCBI Taxonomy" id="496057"/>
    <lineage>
        <taxon>Bacteria</taxon>
        <taxon>Pseudomonadati</taxon>
        <taxon>Bacteroidota</taxon>
        <taxon>Chitinophagia</taxon>
        <taxon>Chitinophagales</taxon>
        <taxon>Chitinophagaceae</taxon>
        <taxon>Arachidicoccus</taxon>
    </lineage>
</organism>
<evidence type="ECO:0000259" key="3">
    <source>
        <dbReference type="PROSITE" id="PS01124"/>
    </source>
</evidence>
<evidence type="ECO:0000256" key="2">
    <source>
        <dbReference type="ARBA" id="ARBA00023163"/>
    </source>
</evidence>
<dbReference type="AlphaFoldDB" id="A0A5B8VKP0"/>
<dbReference type="OrthoDB" id="9780929at2"/>
<dbReference type="InterPro" id="IPR018060">
    <property type="entry name" value="HTH_AraC"/>
</dbReference>
<evidence type="ECO:0000256" key="1">
    <source>
        <dbReference type="ARBA" id="ARBA00023015"/>
    </source>
</evidence>
<dbReference type="Pfam" id="PF08843">
    <property type="entry name" value="AbiEii"/>
    <property type="match status" value="1"/>
</dbReference>
<dbReference type="GO" id="GO:0043565">
    <property type="term" value="F:sequence-specific DNA binding"/>
    <property type="evidence" value="ECO:0007669"/>
    <property type="project" value="InterPro"/>
</dbReference>
<dbReference type="EMBL" id="CP042434">
    <property type="protein sequence ID" value="QEC71591.1"/>
    <property type="molecule type" value="Genomic_DNA"/>
</dbReference>
<protein>
    <recommendedName>
        <fullName evidence="3">HTH araC/xylS-type domain-containing protein</fullName>
    </recommendedName>
</protein>
<sequence>MILPESYTPDWIKAKRKIYTKSDPSIMEKVIYALSLVEHLVKSGLSYTFKGGTSLLLILPEPKRFSVDVDIITTESQEKIENILKQICQEGVFLRYELDEYRSYKPGVPKAHYQLTFYSQWENVEKNILLDVLFEEHGYPAVISTPIVNEWIKTDDAHLLASIPTVDSIAGDKITAFAPNTTGIKYRVEYPDGGVTEKQMEVMKQLFDIGILFDRLSNLDHFKQSFSATSFKEMAYIKLKEEKKKAQDVCTEVGFKKLSHFSTAFKKQYGIPPTEIY</sequence>
<dbReference type="KEGG" id="agi:FSB73_07845"/>
<name>A0A5B8VKP0_9BACT</name>
<dbReference type="InterPro" id="IPR009057">
    <property type="entry name" value="Homeodomain-like_sf"/>
</dbReference>
<keyword evidence="5" id="KW-1185">Reference proteome</keyword>
<keyword evidence="2" id="KW-0804">Transcription</keyword>
<dbReference type="Gene3D" id="3.10.450.620">
    <property type="entry name" value="JHP933, nucleotidyltransferase-like core domain"/>
    <property type="match status" value="1"/>
</dbReference>
<evidence type="ECO:0000313" key="5">
    <source>
        <dbReference type="Proteomes" id="UP000321291"/>
    </source>
</evidence>
<accession>A0A5B8VKP0</accession>
<reference evidence="4 5" key="1">
    <citation type="journal article" date="2017" name="Int. J. Syst. Evol. Microbiol.">
        <title>Arachidicoccus ginsenosidivorans sp. nov., with ginsenoside-converting activity isolated from ginseng cultivating soil.</title>
        <authorList>
            <person name="Siddiqi M.Z."/>
            <person name="Aslam Z."/>
            <person name="Im W.T."/>
        </authorList>
    </citation>
    <scope>NUCLEOTIDE SEQUENCE [LARGE SCALE GENOMIC DNA]</scope>
    <source>
        <strain evidence="4 5">Gsoil 809</strain>
    </source>
</reference>